<evidence type="ECO:0000313" key="3">
    <source>
        <dbReference type="EMBL" id="TDG40316.1"/>
    </source>
</evidence>
<evidence type="ECO:0000313" key="4">
    <source>
        <dbReference type="Proteomes" id="UP000295192"/>
    </source>
</evidence>
<reference evidence="3 4" key="1">
    <citation type="journal article" date="2019" name="J. Hered.">
        <title>An Improved Genome Assembly for Drosophila navojoa, the Basal Species in the mojavensis Cluster.</title>
        <authorList>
            <person name="Vanderlinde T."/>
            <person name="Dupim E.G."/>
            <person name="Nazario-Yepiz N.O."/>
            <person name="Carvalho A.B."/>
        </authorList>
    </citation>
    <scope>NUCLEOTIDE SEQUENCE [LARGE SCALE GENOMIC DNA]</scope>
    <source>
        <strain evidence="3">Navoj_Jal97</strain>
        <tissue evidence="3">Whole organism</tissue>
    </source>
</reference>
<gene>
    <name evidence="3" type="ORF">AWZ03_013260</name>
</gene>
<name>A0A484AV29_DRONA</name>
<dbReference type="OrthoDB" id="8063088at2759"/>
<feature type="chain" id="PRO_5019771715" description="Secreted protein" evidence="2">
    <location>
        <begin position="23"/>
        <end position="170"/>
    </location>
</feature>
<dbReference type="Proteomes" id="UP000295192">
    <property type="component" value="Unassembled WGS sequence"/>
</dbReference>
<dbReference type="AlphaFoldDB" id="A0A484AV29"/>
<keyword evidence="2" id="KW-0732">Signal</keyword>
<feature type="compositionally biased region" description="Polar residues" evidence="1">
    <location>
        <begin position="104"/>
        <end position="126"/>
    </location>
</feature>
<organism evidence="3 4">
    <name type="scientific">Drosophila navojoa</name>
    <name type="common">Fruit fly</name>
    <dbReference type="NCBI Taxonomy" id="7232"/>
    <lineage>
        <taxon>Eukaryota</taxon>
        <taxon>Metazoa</taxon>
        <taxon>Ecdysozoa</taxon>
        <taxon>Arthropoda</taxon>
        <taxon>Hexapoda</taxon>
        <taxon>Insecta</taxon>
        <taxon>Pterygota</taxon>
        <taxon>Neoptera</taxon>
        <taxon>Endopterygota</taxon>
        <taxon>Diptera</taxon>
        <taxon>Brachycera</taxon>
        <taxon>Muscomorpha</taxon>
        <taxon>Ephydroidea</taxon>
        <taxon>Drosophilidae</taxon>
        <taxon>Drosophila</taxon>
    </lineage>
</organism>
<dbReference type="OMA" id="HNVQCTL"/>
<proteinExistence type="predicted"/>
<keyword evidence="4" id="KW-1185">Reference proteome</keyword>
<protein>
    <recommendedName>
        <fullName evidence="5">Secreted protein</fullName>
    </recommendedName>
</protein>
<evidence type="ECO:0000256" key="2">
    <source>
        <dbReference type="SAM" id="SignalP"/>
    </source>
</evidence>
<feature type="region of interest" description="Disordered" evidence="1">
    <location>
        <begin position="104"/>
        <end position="170"/>
    </location>
</feature>
<dbReference type="EMBL" id="LSRL02000605">
    <property type="protein sequence ID" value="TDG40316.1"/>
    <property type="molecule type" value="Genomic_DNA"/>
</dbReference>
<comment type="caution">
    <text evidence="3">The sequence shown here is derived from an EMBL/GenBank/DDBJ whole genome shotgun (WGS) entry which is preliminary data.</text>
</comment>
<accession>A0A484AV29</accession>
<sequence length="170" mass="18207">MMTQTRMPLIFLVLLCFGQLQAAPIICGPEGQASVKSTESAEVTPKPSEVNQFLHNVQCTLEKAKPWIEDLETEAKRLEETAKRVGLSIVNRFGDLIDSLLSTVGNRKPSTGADSAKPTTLATPTDSTERDAAADAAVEAGQVTHPTEPPANGLAPNEAENEITNQEPLK</sequence>
<evidence type="ECO:0008006" key="5">
    <source>
        <dbReference type="Google" id="ProtNLM"/>
    </source>
</evidence>
<evidence type="ECO:0000256" key="1">
    <source>
        <dbReference type="SAM" id="MobiDB-lite"/>
    </source>
</evidence>
<feature type="signal peptide" evidence="2">
    <location>
        <begin position="1"/>
        <end position="22"/>
    </location>
</feature>